<keyword evidence="3" id="KW-1185">Reference proteome</keyword>
<name>A0ABS0BY18_9GAMM</name>
<sequence>MMTILMVASATVQAASISSRVTSLERQLAYQASKLKQLADGHGGETRQAELNQIQLQQLQNKIDALSKRLQAEQITRQNSRYSFP</sequence>
<dbReference type="RefSeq" id="WP_185978840.1">
    <property type="nucleotide sequence ID" value="NZ_JACBGI020000024.1"/>
</dbReference>
<comment type="caution">
    <text evidence="2">The sequence shown here is derived from an EMBL/GenBank/DDBJ whole genome shotgun (WGS) entry which is preliminary data.</text>
</comment>
<reference evidence="2 3" key="2">
    <citation type="submission" date="2020-11" db="EMBL/GenBank/DDBJ databases">
        <title>Sulfur oxidizing isolate from Hospital Hole Sinkhole.</title>
        <authorList>
            <person name="Scott K.M."/>
        </authorList>
    </citation>
    <scope>NUCLEOTIDE SEQUENCE [LARGE SCALE GENOMIC DNA]</scope>
    <source>
        <strain evidence="2 3">HH1</strain>
    </source>
</reference>
<protein>
    <recommendedName>
        <fullName evidence="4">YbgF trimerisation domain-containing protein</fullName>
    </recommendedName>
</protein>
<evidence type="ECO:0000256" key="1">
    <source>
        <dbReference type="SAM" id="Coils"/>
    </source>
</evidence>
<keyword evidence="1" id="KW-0175">Coiled coil</keyword>
<accession>A0ABS0BY18</accession>
<reference evidence="2 3" key="1">
    <citation type="submission" date="2020-06" db="EMBL/GenBank/DDBJ databases">
        <authorList>
            <person name="Scott K."/>
        </authorList>
    </citation>
    <scope>NUCLEOTIDE SEQUENCE [LARGE SCALE GENOMIC DNA]</scope>
    <source>
        <strain evidence="2 3">HH1</strain>
    </source>
</reference>
<proteinExistence type="predicted"/>
<feature type="coiled-coil region" evidence="1">
    <location>
        <begin position="49"/>
        <end position="76"/>
    </location>
</feature>
<evidence type="ECO:0000313" key="2">
    <source>
        <dbReference type="EMBL" id="MBF6058693.1"/>
    </source>
</evidence>
<organism evidence="2 3">
    <name type="scientific">Thiomicrorhabdus heinhorstiae</name>
    <dbReference type="NCBI Taxonomy" id="2748010"/>
    <lineage>
        <taxon>Bacteria</taxon>
        <taxon>Pseudomonadati</taxon>
        <taxon>Pseudomonadota</taxon>
        <taxon>Gammaproteobacteria</taxon>
        <taxon>Thiotrichales</taxon>
        <taxon>Piscirickettsiaceae</taxon>
        <taxon>Thiomicrorhabdus</taxon>
    </lineage>
</organism>
<evidence type="ECO:0000313" key="3">
    <source>
        <dbReference type="Proteomes" id="UP001193680"/>
    </source>
</evidence>
<dbReference type="Proteomes" id="UP001193680">
    <property type="component" value="Unassembled WGS sequence"/>
</dbReference>
<evidence type="ECO:0008006" key="4">
    <source>
        <dbReference type="Google" id="ProtNLM"/>
    </source>
</evidence>
<gene>
    <name evidence="2" type="ORF">H8792_010110</name>
</gene>
<dbReference type="EMBL" id="JACBGI020000024">
    <property type="protein sequence ID" value="MBF6058693.1"/>
    <property type="molecule type" value="Genomic_DNA"/>
</dbReference>